<comment type="caution">
    <text evidence="2">The sequence shown here is derived from an EMBL/GenBank/DDBJ whole genome shotgun (WGS) entry which is preliminary data.</text>
</comment>
<keyword evidence="1" id="KW-0812">Transmembrane</keyword>
<evidence type="ECO:0000313" key="3">
    <source>
        <dbReference type="Proteomes" id="UP000823877"/>
    </source>
</evidence>
<reference evidence="2" key="2">
    <citation type="submission" date="2021-04" db="EMBL/GenBank/DDBJ databases">
        <authorList>
            <person name="Gilroy R."/>
        </authorList>
    </citation>
    <scope>NUCLEOTIDE SEQUENCE</scope>
    <source>
        <strain evidence="2">CHK188-16595</strain>
    </source>
</reference>
<organism evidence="2 3">
    <name type="scientific">Candidatus Eubacterium faecale</name>
    <dbReference type="NCBI Taxonomy" id="2838568"/>
    <lineage>
        <taxon>Bacteria</taxon>
        <taxon>Bacillati</taxon>
        <taxon>Bacillota</taxon>
        <taxon>Clostridia</taxon>
        <taxon>Eubacteriales</taxon>
        <taxon>Eubacteriaceae</taxon>
        <taxon>Eubacterium</taxon>
    </lineage>
</organism>
<accession>A0A9D2MIK5</accession>
<sequence length="421" mass="45818">MANRENRKTEKKIKLSPAQKQTAAMAFVVALIVVYVAVELYGAFNVSLKTQTALASTVYETINADALVVRDEHTVKGNGDAVTVSSVSDCEKVVKGGEIALTFGSQEAASAYSQYLDLENDLQYYSDMESQAVGQVTDVESLDNSILENINEYIRAAAAQNVGAVSESAAELNDRFTRRQILIGKEIDFSSVMRETEEKMNALHISANQPSGSITADESGVYSQYTDGLENAFDYSSIDSLDVNTLTSWIQQAQTPAQEKNAGKLITDFEWYFCAVVNTEDISGLENGDAVDVAVSGTDSVYSCEIVSGAEPELGQEQTALVLSCDEINSDTVSMRLANIEIHVHSYTGVRMPSAAVHVNNGERGVYALVASVVEWRSAEVLYTDGDYVVLSYDPDSENGIKLYDQIIIQGKELHDGEVYN</sequence>
<gene>
    <name evidence="2" type="ORF">IAA37_04475</name>
</gene>
<feature type="transmembrane region" description="Helical" evidence="1">
    <location>
        <begin position="21"/>
        <end position="44"/>
    </location>
</feature>
<dbReference type="AlphaFoldDB" id="A0A9D2MIK5"/>
<keyword evidence="1" id="KW-1133">Transmembrane helix</keyword>
<evidence type="ECO:0000313" key="2">
    <source>
        <dbReference type="EMBL" id="HJB74914.1"/>
    </source>
</evidence>
<protein>
    <recommendedName>
        <fullName evidence="4">HlyD family secretion protein</fullName>
    </recommendedName>
</protein>
<evidence type="ECO:0008006" key="4">
    <source>
        <dbReference type="Google" id="ProtNLM"/>
    </source>
</evidence>
<proteinExistence type="predicted"/>
<name>A0A9D2MIK5_9FIRM</name>
<evidence type="ECO:0000256" key="1">
    <source>
        <dbReference type="SAM" id="Phobius"/>
    </source>
</evidence>
<keyword evidence="1" id="KW-0472">Membrane</keyword>
<reference evidence="2" key="1">
    <citation type="journal article" date="2021" name="PeerJ">
        <title>Extensive microbial diversity within the chicken gut microbiome revealed by metagenomics and culture.</title>
        <authorList>
            <person name="Gilroy R."/>
            <person name="Ravi A."/>
            <person name="Getino M."/>
            <person name="Pursley I."/>
            <person name="Horton D.L."/>
            <person name="Alikhan N.F."/>
            <person name="Baker D."/>
            <person name="Gharbi K."/>
            <person name="Hall N."/>
            <person name="Watson M."/>
            <person name="Adriaenssens E.M."/>
            <person name="Foster-Nyarko E."/>
            <person name="Jarju S."/>
            <person name="Secka A."/>
            <person name="Antonio M."/>
            <person name="Oren A."/>
            <person name="Chaudhuri R.R."/>
            <person name="La Ragione R."/>
            <person name="Hildebrand F."/>
            <person name="Pallen M.J."/>
        </authorList>
    </citation>
    <scope>NUCLEOTIDE SEQUENCE</scope>
    <source>
        <strain evidence="2">CHK188-16595</strain>
    </source>
</reference>
<dbReference type="Proteomes" id="UP000823877">
    <property type="component" value="Unassembled WGS sequence"/>
</dbReference>
<dbReference type="EMBL" id="DWXN01000010">
    <property type="protein sequence ID" value="HJB74914.1"/>
    <property type="molecule type" value="Genomic_DNA"/>
</dbReference>